<evidence type="ECO:0000256" key="3">
    <source>
        <dbReference type="ARBA" id="ARBA00022563"/>
    </source>
</evidence>
<dbReference type="EMBL" id="KJ856912">
    <property type="protein sequence ID" value="AKA87334.1"/>
    <property type="molecule type" value="Genomic_DNA"/>
</dbReference>
<organism evidence="6">
    <name type="scientific">Streptomyces antibioticus</name>
    <dbReference type="NCBI Taxonomy" id="1890"/>
    <lineage>
        <taxon>Bacteria</taxon>
        <taxon>Bacillati</taxon>
        <taxon>Actinomycetota</taxon>
        <taxon>Actinomycetes</taxon>
        <taxon>Kitasatosporales</taxon>
        <taxon>Streptomycetaceae</taxon>
        <taxon>Streptomyces</taxon>
    </lineage>
</organism>
<dbReference type="Pfam" id="PF00670">
    <property type="entry name" value="AdoHcyase_NAD"/>
    <property type="match status" value="1"/>
</dbReference>
<comment type="cofactor">
    <cofactor evidence="1">
        <name>NAD(+)</name>
        <dbReference type="ChEBI" id="CHEBI:57540"/>
    </cofactor>
</comment>
<gene>
    <name evidence="6" type="primary">penG</name>
</gene>
<accession>A0A1S5NQ60</accession>
<dbReference type="InterPro" id="IPR036291">
    <property type="entry name" value="NAD(P)-bd_dom_sf"/>
</dbReference>
<protein>
    <submittedName>
        <fullName evidence="6">S-adenosyl-L-homocysteine hydrolase, NAD binding</fullName>
    </submittedName>
</protein>
<dbReference type="InterPro" id="IPR042172">
    <property type="entry name" value="Adenosylhomocyst_ase-like_sf"/>
</dbReference>
<dbReference type="InterPro" id="IPR015878">
    <property type="entry name" value="Ado_hCys_hydrolase_NAD-bd"/>
</dbReference>
<dbReference type="PANTHER" id="PTHR23420:SF0">
    <property type="entry name" value="ADENOSYLHOMOCYSTEINASE"/>
    <property type="match status" value="1"/>
</dbReference>
<dbReference type="SMART" id="SM00997">
    <property type="entry name" value="AdoHcyase_NAD"/>
    <property type="match status" value="1"/>
</dbReference>
<evidence type="ECO:0000256" key="2">
    <source>
        <dbReference type="ARBA" id="ARBA00007122"/>
    </source>
</evidence>
<comment type="similarity">
    <text evidence="2">Belongs to the adenosylhomocysteinase family.</text>
</comment>
<evidence type="ECO:0000259" key="5">
    <source>
        <dbReference type="SMART" id="SM00997"/>
    </source>
</evidence>
<dbReference type="GO" id="GO:0005829">
    <property type="term" value="C:cytosol"/>
    <property type="evidence" value="ECO:0007669"/>
    <property type="project" value="TreeGrafter"/>
</dbReference>
<reference evidence="6" key="1">
    <citation type="journal article" date="2017" name="Cell Chem. Biol.">
        <title>An Unusual Protector-Protege Strategy for the Biosynthesis of Purine Nucleoside Antibiotics.</title>
        <authorList>
            <person name="Wu P."/>
            <person name="Wan D."/>
            <person name="Xu G."/>
            <person name="Wang G."/>
            <person name="Ma H."/>
            <person name="Wang T."/>
            <person name="Gao Y."/>
            <person name="Qi J."/>
            <person name="Chen X."/>
            <person name="Zhu J."/>
            <person name="Li Y.Q."/>
            <person name="Deng Z."/>
            <person name="Chen W."/>
        </authorList>
    </citation>
    <scope>NUCLEOTIDE SEQUENCE</scope>
    <source>
        <strain evidence="6">NRRL 3238</strain>
    </source>
</reference>
<evidence type="ECO:0000313" key="6">
    <source>
        <dbReference type="EMBL" id="AKA87334.1"/>
    </source>
</evidence>
<dbReference type="SUPFAM" id="SSF51735">
    <property type="entry name" value="NAD(P)-binding Rossmann-fold domains"/>
    <property type="match status" value="1"/>
</dbReference>
<dbReference type="GO" id="GO:0004013">
    <property type="term" value="F:adenosylhomocysteinase activity"/>
    <property type="evidence" value="ECO:0007669"/>
    <property type="project" value="TreeGrafter"/>
</dbReference>
<keyword evidence="3" id="KW-0554">One-carbon metabolism</keyword>
<keyword evidence="4" id="KW-0520">NAD</keyword>
<dbReference type="Gene3D" id="3.40.50.720">
    <property type="entry name" value="NAD(P)-binding Rossmann-like Domain"/>
    <property type="match status" value="1"/>
</dbReference>
<dbReference type="InterPro" id="IPR000043">
    <property type="entry name" value="Adenosylhomocysteinase-like"/>
</dbReference>
<keyword evidence="6" id="KW-0378">Hydrolase</keyword>
<dbReference type="Gene3D" id="3.40.50.1480">
    <property type="entry name" value="Adenosylhomocysteinase-like"/>
    <property type="match status" value="1"/>
</dbReference>
<dbReference type="AlphaFoldDB" id="A0A1S5NQ60"/>
<proteinExistence type="inferred from homology"/>
<dbReference type="GO" id="GO:0033353">
    <property type="term" value="P:S-adenosylmethionine cycle"/>
    <property type="evidence" value="ECO:0007669"/>
    <property type="project" value="TreeGrafter"/>
</dbReference>
<name>A0A1S5NQ60_STRAT</name>
<evidence type="ECO:0000256" key="4">
    <source>
        <dbReference type="ARBA" id="ARBA00023027"/>
    </source>
</evidence>
<evidence type="ECO:0000256" key="1">
    <source>
        <dbReference type="ARBA" id="ARBA00001911"/>
    </source>
</evidence>
<feature type="domain" description="S-adenosyl-L-homocysteine hydrolase NAD binding" evidence="5">
    <location>
        <begin position="178"/>
        <end position="336"/>
    </location>
</feature>
<dbReference type="GO" id="GO:0006730">
    <property type="term" value="P:one-carbon metabolic process"/>
    <property type="evidence" value="ECO:0007669"/>
    <property type="project" value="UniProtKB-KW"/>
</dbReference>
<dbReference type="PANTHER" id="PTHR23420">
    <property type="entry name" value="ADENOSYLHOMOCYSTEINASE"/>
    <property type="match status" value="1"/>
</dbReference>
<sequence>MTNMLSPAAPATRLGTGHAARAGTLPVLQSAQARWSMPPARLVLVTHLLDTAIPFVRLFERCMDLVRVVPVPYSAQPEALARLDDLPITVPESIGEVGAVAVRDAERAARESELPVVIQEVGGYCADAVGRLAQFPNVRGVVEDTKQGQWRYERNMPLPLPVFTIADSPLKALEDVQVGRSVAYSVERLLRLRFYRLLSERRVLVLGYGGIGTALAEHLRRTGAQVAVYDPDEVRMSAAVVHGFRVGAREDLLGWAEAIVGVSGHRALTVEDLPLLRDGVVLASGSSKQVEFDVEGICRSADTLVEADEVMELQVANRTVYLLNHGKPVNFLEQSILGSVLDLVYTELYLCTRELVGRVWSPGLHRLDPGIQQELAQQWREEYGRQW</sequence>